<dbReference type="EMBL" id="CP017267">
    <property type="protein sequence ID" value="APB31097.1"/>
    <property type="molecule type" value="Genomic_DNA"/>
</dbReference>
<keyword evidence="4" id="KW-0411">Iron-sulfur</keyword>
<dbReference type="Gene3D" id="3.40.50.10420">
    <property type="entry name" value="NagB/RpiA/CoA transferase-like"/>
    <property type="match status" value="1"/>
</dbReference>
<dbReference type="SUPFAM" id="SSF100950">
    <property type="entry name" value="NagB/RpiA/CoA transferase-like"/>
    <property type="match status" value="1"/>
</dbReference>
<name>A0A1J0A5A6_9ENTE</name>
<dbReference type="InterPro" id="IPR017900">
    <property type="entry name" value="4Fe4S_Fe_S_CS"/>
</dbReference>
<accession>A0A1J0A5A6</accession>
<evidence type="ECO:0000256" key="3">
    <source>
        <dbReference type="ARBA" id="ARBA00023004"/>
    </source>
</evidence>
<evidence type="ECO:0000313" key="7">
    <source>
        <dbReference type="Proteomes" id="UP000191200"/>
    </source>
</evidence>
<dbReference type="GO" id="GO:0046872">
    <property type="term" value="F:metal ion binding"/>
    <property type="evidence" value="ECO:0007669"/>
    <property type="project" value="UniProtKB-KW"/>
</dbReference>
<evidence type="ECO:0000259" key="5">
    <source>
        <dbReference type="PROSITE" id="PS51379"/>
    </source>
</evidence>
<protein>
    <submittedName>
        <fullName evidence="6">Iron-sulfur cluster-binding protein</fullName>
    </submittedName>
</protein>
<organism evidence="6 7">
    <name type="scientific">Vagococcus teuberi</name>
    <dbReference type="NCBI Taxonomy" id="519472"/>
    <lineage>
        <taxon>Bacteria</taxon>
        <taxon>Bacillati</taxon>
        <taxon>Bacillota</taxon>
        <taxon>Bacilli</taxon>
        <taxon>Lactobacillales</taxon>
        <taxon>Enterococcaceae</taxon>
        <taxon>Vagococcus</taxon>
    </lineage>
</organism>
<dbReference type="InterPro" id="IPR017896">
    <property type="entry name" value="4Fe4S_Fe-S-bd"/>
</dbReference>
<sequence>MGLTTSTKPFKERLEDSKKDVFMQQAVAKAQDEQWVKREGARDKLGNWQEWRELGESIRQHTIAYLPDYLEQFSDNVAKQGGYVYFAQTAEEANEYVKQIVLEKKAKKIVKSKSMVTTEVDVDPMLLTLDGVSVMETDLAEFILQMDDWDEPSHIVFPSIHKNREQIRAVFEKKLGYKGDNDPVNLARCAREVMRKFFLEAEVGITGCNFAIADSGMINLDTNEGNADLTISIPKTQIVLMGMERIVPTMKEAEVLDNLLARSAVGQSLTTYVTFAGQKRADESDGPEDFHVIIVDNGRSNALGTAFQPVLQCIRCGSCLNVCPVYRHIGGHGYGSIYPGPIGAVLSPVLGGYKQFGELPYASSLCGACTETCPVKIPLHELLIEHRKVMTDDLKMKHGFEDFQMKVIGSGTTSPFLFNSAIHMAHGGMGVLSKKSPTSVTNMYQFGGFINKGPGLVKGWTDVRDLPRPPKYKDSFRKWFKDHKAGADND</sequence>
<dbReference type="InterPro" id="IPR003741">
    <property type="entry name" value="LUD_dom"/>
</dbReference>
<gene>
    <name evidence="6" type="ORF">BHY08_04185</name>
</gene>
<dbReference type="Proteomes" id="UP000191200">
    <property type="component" value="Chromosome"/>
</dbReference>
<dbReference type="NCBIfam" id="TIGR00273">
    <property type="entry name" value="LutB/LldF family L-lactate oxidation iron-sulfur protein"/>
    <property type="match status" value="1"/>
</dbReference>
<dbReference type="InterPro" id="IPR037171">
    <property type="entry name" value="NagB/RpiA_transferase-like"/>
</dbReference>
<dbReference type="OrthoDB" id="9782337at2"/>
<dbReference type="STRING" id="519472.BHY08_04185"/>
<dbReference type="Pfam" id="PF02589">
    <property type="entry name" value="LUD_dom"/>
    <property type="match status" value="1"/>
</dbReference>
<keyword evidence="7" id="KW-1185">Reference proteome</keyword>
<keyword evidence="1" id="KW-0004">4Fe-4S</keyword>
<evidence type="ECO:0000256" key="4">
    <source>
        <dbReference type="ARBA" id="ARBA00023014"/>
    </source>
</evidence>
<dbReference type="PROSITE" id="PS00198">
    <property type="entry name" value="4FE4S_FER_1"/>
    <property type="match status" value="1"/>
</dbReference>
<dbReference type="AlphaFoldDB" id="A0A1J0A5A6"/>
<dbReference type="PANTHER" id="PTHR47153:SF2">
    <property type="entry name" value="LACTATE UTILIZATION PROTEIN B"/>
    <property type="match status" value="1"/>
</dbReference>
<reference evidence="6 7" key="1">
    <citation type="submission" date="2016-09" db="EMBL/GenBank/DDBJ databases">
        <title>Vagococcus teuberi sp. nov., isolated from the Malian artisanal sour milk fene.</title>
        <authorList>
            <person name="Wullschleger S."/>
            <person name="Seifert C."/>
            <person name="Baumgartner S."/>
            <person name="Lacroix C."/>
            <person name="Bonfoh B."/>
            <person name="Stevens M.J."/>
            <person name="Meile L."/>
        </authorList>
    </citation>
    <scope>NUCLEOTIDE SEQUENCE [LARGE SCALE GENOMIC DNA]</scope>
    <source>
        <strain evidence="6 7">DSM 21459</strain>
    </source>
</reference>
<dbReference type="PROSITE" id="PS51379">
    <property type="entry name" value="4FE4S_FER_2"/>
    <property type="match status" value="1"/>
</dbReference>
<dbReference type="InterPro" id="IPR024185">
    <property type="entry name" value="FTHF_cligase-like_sf"/>
</dbReference>
<dbReference type="GO" id="GO:0051539">
    <property type="term" value="F:4 iron, 4 sulfur cluster binding"/>
    <property type="evidence" value="ECO:0007669"/>
    <property type="project" value="UniProtKB-KW"/>
</dbReference>
<evidence type="ECO:0000256" key="2">
    <source>
        <dbReference type="ARBA" id="ARBA00022723"/>
    </source>
</evidence>
<feature type="domain" description="4Fe-4S ferredoxin-type" evidence="5">
    <location>
        <begin position="303"/>
        <end position="334"/>
    </location>
</feature>
<dbReference type="PANTHER" id="PTHR47153">
    <property type="entry name" value="LACTATE UTILIZATION PROTEIN B"/>
    <property type="match status" value="1"/>
</dbReference>
<dbReference type="Pfam" id="PF13183">
    <property type="entry name" value="Fer4_8"/>
    <property type="match status" value="1"/>
</dbReference>
<evidence type="ECO:0000256" key="1">
    <source>
        <dbReference type="ARBA" id="ARBA00022485"/>
    </source>
</evidence>
<proteinExistence type="predicted"/>
<dbReference type="GO" id="GO:0006089">
    <property type="term" value="P:lactate metabolic process"/>
    <property type="evidence" value="ECO:0007669"/>
    <property type="project" value="InterPro"/>
</dbReference>
<dbReference type="RefSeq" id="WP_071456682.1">
    <property type="nucleotide sequence ID" value="NZ_CP017267.1"/>
</dbReference>
<keyword evidence="2" id="KW-0479">Metal-binding</keyword>
<dbReference type="SUPFAM" id="SSF46548">
    <property type="entry name" value="alpha-helical ferredoxin"/>
    <property type="match status" value="1"/>
</dbReference>
<dbReference type="InterPro" id="IPR004452">
    <property type="entry name" value="LutB/LldF"/>
</dbReference>
<dbReference type="KEGG" id="vte:BHY08_04185"/>
<keyword evidence="3" id="KW-0408">Iron</keyword>
<evidence type="ECO:0000313" key="6">
    <source>
        <dbReference type="EMBL" id="APB31097.1"/>
    </source>
</evidence>